<keyword evidence="1" id="KW-0175">Coiled coil</keyword>
<keyword evidence="3" id="KW-1185">Reference proteome</keyword>
<gene>
    <name evidence="2" type="ORF">QP029_11210</name>
</gene>
<proteinExistence type="predicted"/>
<evidence type="ECO:0000313" key="2">
    <source>
        <dbReference type="EMBL" id="WIM69781.1"/>
    </source>
</evidence>
<evidence type="ECO:0000313" key="3">
    <source>
        <dbReference type="Proteomes" id="UP001238805"/>
    </source>
</evidence>
<dbReference type="RefSeq" id="WP_284874374.1">
    <property type="nucleotide sequence ID" value="NZ_CP126970.1"/>
</dbReference>
<accession>A0ABY8VJH0</accession>
<organism evidence="2 3">
    <name type="scientific">Corynebacterium suedekumii</name>
    <dbReference type="NCBI Taxonomy" id="3049801"/>
    <lineage>
        <taxon>Bacteria</taxon>
        <taxon>Bacillati</taxon>
        <taxon>Actinomycetota</taxon>
        <taxon>Actinomycetes</taxon>
        <taxon>Mycobacteriales</taxon>
        <taxon>Corynebacteriaceae</taxon>
        <taxon>Corynebacterium</taxon>
    </lineage>
</organism>
<dbReference type="Proteomes" id="UP001238805">
    <property type="component" value="Chromosome"/>
</dbReference>
<name>A0ABY8VJH0_9CORY</name>
<feature type="coiled-coil region" evidence="1">
    <location>
        <begin position="4"/>
        <end position="31"/>
    </location>
</feature>
<sequence>MFGRSEDKARIDGLTRRVASLEETVALLCREAGLPEPDPQGISVSDAVRALVAEDKPIAAIKQLREETGLDLRSAKEAVDRLQKP</sequence>
<dbReference type="EMBL" id="CP126970">
    <property type="protein sequence ID" value="WIM69781.1"/>
    <property type="molecule type" value="Genomic_DNA"/>
</dbReference>
<evidence type="ECO:0008006" key="4">
    <source>
        <dbReference type="Google" id="ProtNLM"/>
    </source>
</evidence>
<dbReference type="Gene3D" id="3.30.1390.10">
    <property type="match status" value="1"/>
</dbReference>
<dbReference type="InterPro" id="IPR014719">
    <property type="entry name" value="Ribosomal_bL12_C/ClpS-like"/>
</dbReference>
<protein>
    <recommendedName>
        <fullName evidence="4">Ribosomal protein L7/L12 C-terminal domain-containing protein</fullName>
    </recommendedName>
</protein>
<reference evidence="2 3" key="1">
    <citation type="submission" date="2023-05" db="EMBL/GenBank/DDBJ databases">
        <title>Corynebacterium suedekumii sp. nov. and Corynebacterium breve sp. nov. isolated from raw cow's milk.</title>
        <authorList>
            <person name="Baer M.K."/>
            <person name="Mehl L."/>
            <person name="Hellmuth R."/>
            <person name="Marke G."/>
            <person name="Lipski A."/>
        </authorList>
    </citation>
    <scope>NUCLEOTIDE SEQUENCE [LARGE SCALE GENOMIC DNA]</scope>
    <source>
        <strain evidence="2 3">LM112</strain>
    </source>
</reference>
<evidence type="ECO:0000256" key="1">
    <source>
        <dbReference type="SAM" id="Coils"/>
    </source>
</evidence>